<dbReference type="AlphaFoldDB" id="A0A9P4R3Y4"/>
<dbReference type="Pfam" id="PF11807">
    <property type="entry name" value="UstYa"/>
    <property type="match status" value="1"/>
</dbReference>
<dbReference type="EMBL" id="ML996124">
    <property type="protein sequence ID" value="KAF2736570.1"/>
    <property type="molecule type" value="Genomic_DNA"/>
</dbReference>
<accession>A0A9P4R3Y4</accession>
<evidence type="ECO:0000256" key="2">
    <source>
        <dbReference type="ARBA" id="ARBA00035112"/>
    </source>
</evidence>
<organism evidence="3 4">
    <name type="scientific">Polyplosphaeria fusca</name>
    <dbReference type="NCBI Taxonomy" id="682080"/>
    <lineage>
        <taxon>Eukaryota</taxon>
        <taxon>Fungi</taxon>
        <taxon>Dikarya</taxon>
        <taxon>Ascomycota</taxon>
        <taxon>Pezizomycotina</taxon>
        <taxon>Dothideomycetes</taxon>
        <taxon>Pleosporomycetidae</taxon>
        <taxon>Pleosporales</taxon>
        <taxon>Tetraplosphaeriaceae</taxon>
        <taxon>Polyplosphaeria</taxon>
    </lineage>
</organism>
<dbReference type="GO" id="GO:0043386">
    <property type="term" value="P:mycotoxin biosynthetic process"/>
    <property type="evidence" value="ECO:0007669"/>
    <property type="project" value="InterPro"/>
</dbReference>
<dbReference type="OrthoDB" id="3687641at2759"/>
<comment type="pathway">
    <text evidence="1">Mycotoxin biosynthesis.</text>
</comment>
<dbReference type="InterPro" id="IPR021765">
    <property type="entry name" value="UstYa-like"/>
</dbReference>
<keyword evidence="4" id="KW-1185">Reference proteome</keyword>
<dbReference type="PANTHER" id="PTHR33365:SF4">
    <property type="entry name" value="CYCLOCHLOROTINE BIOSYNTHESIS PROTEIN O"/>
    <property type="match status" value="1"/>
</dbReference>
<name>A0A9P4R3Y4_9PLEO</name>
<dbReference type="Proteomes" id="UP000799444">
    <property type="component" value="Unassembled WGS sequence"/>
</dbReference>
<proteinExistence type="inferred from homology"/>
<comment type="caution">
    <text evidence="3">The sequence shown here is derived from an EMBL/GenBank/DDBJ whole genome shotgun (WGS) entry which is preliminary data.</text>
</comment>
<dbReference type="PANTHER" id="PTHR33365">
    <property type="entry name" value="YALI0B05434P"/>
    <property type="match status" value="1"/>
</dbReference>
<protein>
    <submittedName>
        <fullName evidence="3">Uncharacterized protein</fullName>
    </submittedName>
</protein>
<reference evidence="3" key="1">
    <citation type="journal article" date="2020" name="Stud. Mycol.">
        <title>101 Dothideomycetes genomes: a test case for predicting lifestyles and emergence of pathogens.</title>
        <authorList>
            <person name="Haridas S."/>
            <person name="Albert R."/>
            <person name="Binder M."/>
            <person name="Bloem J."/>
            <person name="Labutti K."/>
            <person name="Salamov A."/>
            <person name="Andreopoulos B."/>
            <person name="Baker S."/>
            <person name="Barry K."/>
            <person name="Bills G."/>
            <person name="Bluhm B."/>
            <person name="Cannon C."/>
            <person name="Castanera R."/>
            <person name="Culley D."/>
            <person name="Daum C."/>
            <person name="Ezra D."/>
            <person name="Gonzalez J."/>
            <person name="Henrissat B."/>
            <person name="Kuo A."/>
            <person name="Liang C."/>
            <person name="Lipzen A."/>
            <person name="Lutzoni F."/>
            <person name="Magnuson J."/>
            <person name="Mondo S."/>
            <person name="Nolan M."/>
            <person name="Ohm R."/>
            <person name="Pangilinan J."/>
            <person name="Park H.-J."/>
            <person name="Ramirez L."/>
            <person name="Alfaro M."/>
            <person name="Sun H."/>
            <person name="Tritt A."/>
            <person name="Yoshinaga Y."/>
            <person name="Zwiers L.-H."/>
            <person name="Turgeon B."/>
            <person name="Goodwin S."/>
            <person name="Spatafora J."/>
            <person name="Crous P."/>
            <person name="Grigoriev I."/>
        </authorList>
    </citation>
    <scope>NUCLEOTIDE SEQUENCE</scope>
    <source>
        <strain evidence="3">CBS 125425</strain>
    </source>
</reference>
<gene>
    <name evidence="3" type="ORF">EJ04DRAFT_432782</name>
</gene>
<evidence type="ECO:0000256" key="1">
    <source>
        <dbReference type="ARBA" id="ARBA00004685"/>
    </source>
</evidence>
<evidence type="ECO:0000313" key="4">
    <source>
        <dbReference type="Proteomes" id="UP000799444"/>
    </source>
</evidence>
<comment type="similarity">
    <text evidence="2">Belongs to the ustYa family.</text>
</comment>
<sequence>HCLDYLRQVVQCHGDVTPLVVFYQEERGNYAFDHAVTHSCRKFERIYEWAVEHGADIHIEG</sequence>
<evidence type="ECO:0000313" key="3">
    <source>
        <dbReference type="EMBL" id="KAF2736570.1"/>
    </source>
</evidence>
<feature type="non-terminal residue" evidence="3">
    <location>
        <position position="1"/>
    </location>
</feature>